<accession>A0A6L5GTE7</accession>
<comment type="caution">
    <text evidence="11">The sequence shown here is derived from an EMBL/GenBank/DDBJ whole genome shotgun (WGS) entry which is preliminary data.</text>
</comment>
<dbReference type="GO" id="GO:0008270">
    <property type="term" value="F:zinc ion binding"/>
    <property type="evidence" value="ECO:0007669"/>
    <property type="project" value="UniProtKB-UniRule"/>
</dbReference>
<evidence type="ECO:0000256" key="10">
    <source>
        <dbReference type="HAMAP-Rule" id="MF_01633"/>
    </source>
</evidence>
<evidence type="ECO:0000256" key="5">
    <source>
        <dbReference type="ARBA" id="ARBA00022833"/>
    </source>
</evidence>
<evidence type="ECO:0000256" key="2">
    <source>
        <dbReference type="ARBA" id="ARBA00022598"/>
    </source>
</evidence>
<keyword evidence="12" id="KW-1185">Reference proteome</keyword>
<feature type="binding site" evidence="10">
    <location>
        <position position="217"/>
    </location>
    <ligand>
        <name>Zn(2+)</name>
        <dbReference type="ChEBI" id="CHEBI:29105"/>
    </ligand>
</feature>
<dbReference type="Proteomes" id="UP000473648">
    <property type="component" value="Unassembled WGS sequence"/>
</dbReference>
<evidence type="ECO:0000256" key="7">
    <source>
        <dbReference type="ARBA" id="ARBA00037993"/>
    </source>
</evidence>
<sequence>MKQLFDQYKKAMVLTSGGVDSTTALGLAVDRLGAENVIALSIQYGQKHDKEIEAAKAVAAHYGVEQLFLDLTPIFQYSDCALLKGSDQAIPEESYAEQIAATGGEKPVSTYVPFRNGLFLSSAASVALSKDCDVILYGAHADDSAGFAYPDCSPAFADAMNRAVYEGSGHQLEIAAPFVDIDKAAVVKLGLELGVPYELTWSCYEGGDRPCGKCGTCLDRAAAFAANGVADPAMAQYEKA</sequence>
<feature type="binding site" evidence="10">
    <location>
        <begin position="15"/>
        <end position="25"/>
    </location>
    <ligand>
        <name>ATP</name>
        <dbReference type="ChEBI" id="CHEBI:30616"/>
    </ligand>
</feature>
<evidence type="ECO:0000313" key="12">
    <source>
        <dbReference type="Proteomes" id="UP000473648"/>
    </source>
</evidence>
<dbReference type="GO" id="GO:0016879">
    <property type="term" value="F:ligase activity, forming carbon-nitrogen bonds"/>
    <property type="evidence" value="ECO:0007669"/>
    <property type="project" value="UniProtKB-UniRule"/>
</dbReference>
<comment type="cofactor">
    <cofactor evidence="10">
        <name>Zn(2+)</name>
        <dbReference type="ChEBI" id="CHEBI:29105"/>
    </cofactor>
    <text evidence="10">Binds 1 zinc ion per subunit.</text>
</comment>
<dbReference type="SUPFAM" id="SSF52402">
    <property type="entry name" value="Adenine nucleotide alpha hydrolases-like"/>
    <property type="match status" value="1"/>
</dbReference>
<dbReference type="EMBL" id="VOGB01000005">
    <property type="protein sequence ID" value="MQM73515.1"/>
    <property type="molecule type" value="Genomic_DNA"/>
</dbReference>
<evidence type="ECO:0000313" key="11">
    <source>
        <dbReference type="EMBL" id="MQM73515.1"/>
    </source>
</evidence>
<evidence type="ECO:0000256" key="4">
    <source>
        <dbReference type="ARBA" id="ARBA00022741"/>
    </source>
</evidence>
<dbReference type="GO" id="GO:0008616">
    <property type="term" value="P:tRNA queuosine(34) biosynthetic process"/>
    <property type="evidence" value="ECO:0007669"/>
    <property type="project" value="UniProtKB-UniRule"/>
</dbReference>
<comment type="catalytic activity">
    <reaction evidence="9 10">
        <text>7-carboxy-7-carbaguanine + NH4(+) + 2 ATP = 7-cyano-7-carbaguanine + 2 AMP + 2 diphosphate + 2 H(+)</text>
        <dbReference type="Rhea" id="RHEA:27982"/>
        <dbReference type="ChEBI" id="CHEBI:15378"/>
        <dbReference type="ChEBI" id="CHEBI:28938"/>
        <dbReference type="ChEBI" id="CHEBI:30616"/>
        <dbReference type="ChEBI" id="CHEBI:33019"/>
        <dbReference type="ChEBI" id="CHEBI:45075"/>
        <dbReference type="ChEBI" id="CHEBI:61036"/>
        <dbReference type="ChEBI" id="CHEBI:456215"/>
        <dbReference type="EC" id="6.3.4.20"/>
    </reaction>
</comment>
<dbReference type="EC" id="6.3.4.20" evidence="8 10"/>
<keyword evidence="4 10" id="KW-0547">Nucleotide-binding</keyword>
<proteinExistence type="inferred from homology"/>
<dbReference type="CDD" id="cd01995">
    <property type="entry name" value="QueC-like"/>
    <property type="match status" value="1"/>
</dbReference>
<dbReference type="InterPro" id="IPR018317">
    <property type="entry name" value="QueC"/>
</dbReference>
<dbReference type="HAMAP" id="MF_01633">
    <property type="entry name" value="QueC"/>
    <property type="match status" value="1"/>
</dbReference>
<dbReference type="PIRSF" id="PIRSF006293">
    <property type="entry name" value="ExsB"/>
    <property type="match status" value="1"/>
</dbReference>
<name>A0A6L5GTE7_9FIRM</name>
<dbReference type="PANTHER" id="PTHR42914">
    <property type="entry name" value="7-CYANO-7-DEAZAGUANINE SYNTHASE"/>
    <property type="match status" value="1"/>
</dbReference>
<comment type="function">
    <text evidence="10">Catalyzes the ATP-dependent conversion of 7-carboxy-7-deazaguanine (CDG) to 7-cyano-7-deazaguanine (preQ(0)).</text>
</comment>
<dbReference type="PANTHER" id="PTHR42914:SF1">
    <property type="entry name" value="7-CYANO-7-DEAZAGUANINE SYNTHASE"/>
    <property type="match status" value="1"/>
</dbReference>
<feature type="binding site" evidence="10">
    <location>
        <position position="211"/>
    </location>
    <ligand>
        <name>Zn(2+)</name>
        <dbReference type="ChEBI" id="CHEBI:29105"/>
    </ligand>
</feature>
<evidence type="ECO:0000256" key="1">
    <source>
        <dbReference type="ARBA" id="ARBA00005061"/>
    </source>
</evidence>
<dbReference type="NCBIfam" id="TIGR00364">
    <property type="entry name" value="7-cyano-7-deazaguanine synthase QueC"/>
    <property type="match status" value="1"/>
</dbReference>
<keyword evidence="2 10" id="KW-0436">Ligase</keyword>
<evidence type="ECO:0000256" key="9">
    <source>
        <dbReference type="ARBA" id="ARBA00047890"/>
    </source>
</evidence>
<feature type="binding site" evidence="10">
    <location>
        <position position="203"/>
    </location>
    <ligand>
        <name>Zn(2+)</name>
        <dbReference type="ChEBI" id="CHEBI:29105"/>
    </ligand>
</feature>
<feature type="binding site" evidence="10">
    <location>
        <position position="214"/>
    </location>
    <ligand>
        <name>Zn(2+)</name>
        <dbReference type="ChEBI" id="CHEBI:29105"/>
    </ligand>
</feature>
<protein>
    <recommendedName>
        <fullName evidence="8 10">7-cyano-7-deazaguanine synthase</fullName>
        <ecNumber evidence="8 10">6.3.4.20</ecNumber>
    </recommendedName>
    <alternativeName>
        <fullName evidence="10">7-cyano-7-carbaguanine synthase</fullName>
    </alternativeName>
    <alternativeName>
        <fullName evidence="10">PreQ(0) synthase</fullName>
    </alternativeName>
    <alternativeName>
        <fullName evidence="10">Queuosine biosynthesis protein QueC</fullName>
    </alternativeName>
</protein>
<comment type="pathway">
    <text evidence="1 10">Purine metabolism; 7-cyano-7-deazaguanine biosynthesis.</text>
</comment>
<keyword evidence="6 10" id="KW-0067">ATP-binding</keyword>
<evidence type="ECO:0000256" key="6">
    <source>
        <dbReference type="ARBA" id="ARBA00022840"/>
    </source>
</evidence>
<dbReference type="Pfam" id="PF06508">
    <property type="entry name" value="QueC"/>
    <property type="match status" value="1"/>
</dbReference>
<keyword evidence="10" id="KW-0671">Queuosine biosynthesis</keyword>
<comment type="similarity">
    <text evidence="7 10">Belongs to the QueC family.</text>
</comment>
<keyword evidence="3 10" id="KW-0479">Metal-binding</keyword>
<keyword evidence="5 10" id="KW-0862">Zinc</keyword>
<dbReference type="Gene3D" id="3.40.50.620">
    <property type="entry name" value="HUPs"/>
    <property type="match status" value="1"/>
</dbReference>
<dbReference type="AlphaFoldDB" id="A0A6L5GTE7"/>
<comment type="subunit">
    <text evidence="10">Homodimer.</text>
</comment>
<dbReference type="UniPathway" id="UPA00391"/>
<dbReference type="GO" id="GO:0005524">
    <property type="term" value="F:ATP binding"/>
    <property type="evidence" value="ECO:0007669"/>
    <property type="project" value="UniProtKB-UniRule"/>
</dbReference>
<evidence type="ECO:0000256" key="8">
    <source>
        <dbReference type="ARBA" id="ARBA00039149"/>
    </source>
</evidence>
<organism evidence="11 12">
    <name type="scientific">Candidatus Pseudoramibacter fermentans</name>
    <dbReference type="NCBI Taxonomy" id="2594427"/>
    <lineage>
        <taxon>Bacteria</taxon>
        <taxon>Bacillati</taxon>
        <taxon>Bacillota</taxon>
        <taxon>Clostridia</taxon>
        <taxon>Eubacteriales</taxon>
        <taxon>Eubacteriaceae</taxon>
        <taxon>Pseudoramibacter</taxon>
    </lineage>
</organism>
<dbReference type="InterPro" id="IPR014729">
    <property type="entry name" value="Rossmann-like_a/b/a_fold"/>
</dbReference>
<evidence type="ECO:0000256" key="3">
    <source>
        <dbReference type="ARBA" id="ARBA00022723"/>
    </source>
</evidence>
<reference evidence="11" key="1">
    <citation type="journal article" date="2020" name="Appl. Environ. Microbiol.">
        <title>Medium-Chain Fatty Acid Synthesis by 'Candidatus Weimeria bifida' gen. nov., sp. nov., and 'Candidatus Pseudoramibacter fermentans' sp. nov.</title>
        <authorList>
            <person name="Scarborough M.J."/>
            <person name="Myers K.S."/>
            <person name="Donohue T.J."/>
            <person name="Noguera D.R."/>
        </authorList>
    </citation>
    <scope>NUCLEOTIDE SEQUENCE</scope>
    <source>
        <strain evidence="11">EUB1.1</strain>
    </source>
</reference>
<gene>
    <name evidence="10 11" type="primary">queC</name>
    <name evidence="11" type="ORF">FRC53_08910</name>
</gene>